<dbReference type="GO" id="GO:0005737">
    <property type="term" value="C:cytoplasm"/>
    <property type="evidence" value="ECO:0007669"/>
    <property type="project" value="UniProtKB-SubCell"/>
</dbReference>
<accession>A0A0D3JUH1</accession>
<dbReference type="GeneID" id="17272702"/>
<keyword evidence="5" id="KW-0808">Transferase</keyword>
<dbReference type="AlphaFoldDB" id="A0A0D3JUH1"/>
<evidence type="ECO:0000256" key="2">
    <source>
        <dbReference type="ARBA" id="ARBA00001946"/>
    </source>
</evidence>
<organism evidence="10 11">
    <name type="scientific">Emiliania huxleyi (strain CCMP1516)</name>
    <dbReference type="NCBI Taxonomy" id="280463"/>
    <lineage>
        <taxon>Eukaryota</taxon>
        <taxon>Haptista</taxon>
        <taxon>Haptophyta</taxon>
        <taxon>Prymnesiophyceae</taxon>
        <taxon>Isochrysidales</taxon>
        <taxon>Noelaerhabdaceae</taxon>
        <taxon>Emiliania</taxon>
    </lineage>
</organism>
<name>A0A0D3JUH1_EMIH1</name>
<evidence type="ECO:0000256" key="7">
    <source>
        <dbReference type="ARBA" id="ARBA00022842"/>
    </source>
</evidence>
<evidence type="ECO:0000256" key="1">
    <source>
        <dbReference type="ARBA" id="ARBA00001936"/>
    </source>
</evidence>
<keyword evidence="11" id="KW-1185">Reference proteome</keyword>
<feature type="domain" description="Poly(A) RNA polymerase mitochondrial-like central palm" evidence="9">
    <location>
        <begin position="1"/>
        <end position="47"/>
    </location>
</feature>
<dbReference type="HOGENOM" id="CLU_033943_2_1_1"/>
<evidence type="ECO:0000259" key="9">
    <source>
        <dbReference type="Pfam" id="PF22600"/>
    </source>
</evidence>
<dbReference type="InterPro" id="IPR002058">
    <property type="entry name" value="PAP_assoc"/>
</dbReference>
<keyword evidence="7" id="KW-0460">Magnesium</keyword>
<keyword evidence="4" id="KW-0963">Cytoplasm</keyword>
<dbReference type="OMA" id="DATSHAC"/>
<dbReference type="GO" id="GO:0016779">
    <property type="term" value="F:nucleotidyltransferase activity"/>
    <property type="evidence" value="ECO:0007669"/>
    <property type="project" value="TreeGrafter"/>
</dbReference>
<dbReference type="KEGG" id="ehx:EMIHUDRAFT_64375"/>
<dbReference type="InterPro" id="IPR043519">
    <property type="entry name" value="NT_sf"/>
</dbReference>
<evidence type="ECO:0008006" key="12">
    <source>
        <dbReference type="Google" id="ProtNLM"/>
    </source>
</evidence>
<dbReference type="Gene3D" id="1.10.1410.10">
    <property type="match status" value="1"/>
</dbReference>
<evidence type="ECO:0000256" key="6">
    <source>
        <dbReference type="ARBA" id="ARBA00022723"/>
    </source>
</evidence>
<feature type="domain" description="PAP-associated" evidence="8">
    <location>
        <begin position="150"/>
        <end position="211"/>
    </location>
</feature>
<dbReference type="SUPFAM" id="SSF81301">
    <property type="entry name" value="Nucleotidyltransferase"/>
    <property type="match status" value="1"/>
</dbReference>
<dbReference type="Pfam" id="PF22600">
    <property type="entry name" value="MTPAP-like_central"/>
    <property type="match status" value="1"/>
</dbReference>
<dbReference type="GO" id="GO:0031123">
    <property type="term" value="P:RNA 3'-end processing"/>
    <property type="evidence" value="ECO:0007669"/>
    <property type="project" value="TreeGrafter"/>
</dbReference>
<evidence type="ECO:0000313" key="11">
    <source>
        <dbReference type="Proteomes" id="UP000013827"/>
    </source>
</evidence>
<proteinExistence type="predicted"/>
<reference evidence="10" key="2">
    <citation type="submission" date="2024-10" db="UniProtKB">
        <authorList>
            <consortium name="EnsemblProtists"/>
        </authorList>
    </citation>
    <scope>IDENTIFICATION</scope>
</reference>
<dbReference type="SUPFAM" id="SSF81631">
    <property type="entry name" value="PAP/OAS1 substrate-binding domain"/>
    <property type="match status" value="1"/>
</dbReference>
<evidence type="ECO:0000256" key="5">
    <source>
        <dbReference type="ARBA" id="ARBA00022679"/>
    </source>
</evidence>
<dbReference type="STRING" id="2903.R1EVZ0"/>
<evidence type="ECO:0000256" key="4">
    <source>
        <dbReference type="ARBA" id="ARBA00022490"/>
    </source>
</evidence>
<dbReference type="PANTHER" id="PTHR12271:SF40">
    <property type="entry name" value="POLY(A) RNA POLYMERASE GLD2"/>
    <property type="match status" value="1"/>
</dbReference>
<evidence type="ECO:0000313" key="10">
    <source>
        <dbReference type="EnsemblProtists" id="EOD27156"/>
    </source>
</evidence>
<dbReference type="RefSeq" id="XP_005779585.1">
    <property type="nucleotide sequence ID" value="XM_005779528.1"/>
</dbReference>
<sequence>MRAVHARPKARVPIVALEDGVSGLSCDVCMCNQLALLNSRLLRAYTQLDPRVRPLCAAVKHWTKRRCIADPYRGSPSSYAWVLLVLNYLQTTSPPVLPVLQALRGGGWGPTGEAMQAATHDGRVFDCSFCADVESVRGATERLGVNTQGLGELLVGFFRCYAREFDFKGGVVSVRTGGHLSKHEKGWTTKERGFRGDRHLFCIEDPFELTHDLGRVCDPQTLSEVKQEIARAHQMLGAEAPLDEVLEKWARSDEQRDQGGGK</sequence>
<dbReference type="PaxDb" id="2903-EOD27156"/>
<evidence type="ECO:0000256" key="3">
    <source>
        <dbReference type="ARBA" id="ARBA00004496"/>
    </source>
</evidence>
<dbReference type="Pfam" id="PF03828">
    <property type="entry name" value="PAP_assoc"/>
    <property type="match status" value="1"/>
</dbReference>
<keyword evidence="6" id="KW-0479">Metal-binding</keyword>
<comment type="cofactor">
    <cofactor evidence="2">
        <name>Mg(2+)</name>
        <dbReference type="ChEBI" id="CHEBI:18420"/>
    </cofactor>
</comment>
<reference evidence="11" key="1">
    <citation type="journal article" date="2013" name="Nature">
        <title>Pan genome of the phytoplankton Emiliania underpins its global distribution.</title>
        <authorList>
            <person name="Read B.A."/>
            <person name="Kegel J."/>
            <person name="Klute M.J."/>
            <person name="Kuo A."/>
            <person name="Lefebvre S.C."/>
            <person name="Maumus F."/>
            <person name="Mayer C."/>
            <person name="Miller J."/>
            <person name="Monier A."/>
            <person name="Salamov A."/>
            <person name="Young J."/>
            <person name="Aguilar M."/>
            <person name="Claverie J.M."/>
            <person name="Frickenhaus S."/>
            <person name="Gonzalez K."/>
            <person name="Herman E.K."/>
            <person name="Lin Y.C."/>
            <person name="Napier J."/>
            <person name="Ogata H."/>
            <person name="Sarno A.F."/>
            <person name="Shmutz J."/>
            <person name="Schroeder D."/>
            <person name="de Vargas C."/>
            <person name="Verret F."/>
            <person name="von Dassow P."/>
            <person name="Valentin K."/>
            <person name="Van de Peer Y."/>
            <person name="Wheeler G."/>
            <person name="Dacks J.B."/>
            <person name="Delwiche C.F."/>
            <person name="Dyhrman S.T."/>
            <person name="Glockner G."/>
            <person name="John U."/>
            <person name="Richards T."/>
            <person name="Worden A.Z."/>
            <person name="Zhang X."/>
            <person name="Grigoriev I.V."/>
            <person name="Allen A.E."/>
            <person name="Bidle K."/>
            <person name="Borodovsky M."/>
            <person name="Bowler C."/>
            <person name="Brownlee C."/>
            <person name="Cock J.M."/>
            <person name="Elias M."/>
            <person name="Gladyshev V.N."/>
            <person name="Groth M."/>
            <person name="Guda C."/>
            <person name="Hadaegh A."/>
            <person name="Iglesias-Rodriguez M.D."/>
            <person name="Jenkins J."/>
            <person name="Jones B.M."/>
            <person name="Lawson T."/>
            <person name="Leese F."/>
            <person name="Lindquist E."/>
            <person name="Lobanov A."/>
            <person name="Lomsadze A."/>
            <person name="Malik S.B."/>
            <person name="Marsh M.E."/>
            <person name="Mackinder L."/>
            <person name="Mock T."/>
            <person name="Mueller-Roeber B."/>
            <person name="Pagarete A."/>
            <person name="Parker M."/>
            <person name="Probert I."/>
            <person name="Quesneville H."/>
            <person name="Raines C."/>
            <person name="Rensing S.A."/>
            <person name="Riano-Pachon D.M."/>
            <person name="Richier S."/>
            <person name="Rokitta S."/>
            <person name="Shiraiwa Y."/>
            <person name="Soanes D.M."/>
            <person name="van der Giezen M."/>
            <person name="Wahlund T.M."/>
            <person name="Williams B."/>
            <person name="Wilson W."/>
            <person name="Wolfe G."/>
            <person name="Wurch L.L."/>
        </authorList>
    </citation>
    <scope>NUCLEOTIDE SEQUENCE</scope>
</reference>
<dbReference type="GO" id="GO:0046872">
    <property type="term" value="F:metal ion binding"/>
    <property type="evidence" value="ECO:0007669"/>
    <property type="project" value="UniProtKB-KW"/>
</dbReference>
<dbReference type="PANTHER" id="PTHR12271">
    <property type="entry name" value="POLY A POLYMERASE CID PAP -RELATED"/>
    <property type="match status" value="1"/>
</dbReference>
<dbReference type="EnsemblProtists" id="EOD27156">
    <property type="protein sequence ID" value="EOD27156"/>
    <property type="gene ID" value="EMIHUDRAFT_64375"/>
</dbReference>
<protein>
    <recommendedName>
        <fullName evidence="12">PAP-associated domain-containing protein</fullName>
    </recommendedName>
</protein>
<comment type="subcellular location">
    <subcellularLocation>
        <location evidence="3">Cytoplasm</location>
    </subcellularLocation>
</comment>
<dbReference type="InterPro" id="IPR054708">
    <property type="entry name" value="MTPAP-like_central"/>
</dbReference>
<dbReference type="eggNOG" id="KOG2277">
    <property type="taxonomic scope" value="Eukaryota"/>
</dbReference>
<comment type="cofactor">
    <cofactor evidence="1">
        <name>Mn(2+)</name>
        <dbReference type="ChEBI" id="CHEBI:29035"/>
    </cofactor>
</comment>
<dbReference type="Proteomes" id="UP000013827">
    <property type="component" value="Unassembled WGS sequence"/>
</dbReference>
<evidence type="ECO:0000259" key="8">
    <source>
        <dbReference type="Pfam" id="PF03828"/>
    </source>
</evidence>